<sequence>MNDFNILAIGNSFSTDSTHYIHQIAEAGGVEVKVVNLYIGGCPLERHWQNIQADAAAYRYELNGIPTERMISIREALEEENWDFIVTHQASHDSGLPETYRPYARLVTDYVRNHCPKARLYLQKTWAYEIDSNHPEFSRYHKDQAEMYRRLSEAYEGIARELELPLIPSGDIIQEVRGLPPFRYQEGGRSLCRDGYHMDYLYGRYLLGAAWVEALLQKDIRSIDYLPQTPLVPVEAPDPAALQVIRETVHKICHGGDA</sequence>
<proteinExistence type="predicted"/>
<reference evidence="2 3" key="1">
    <citation type="submission" date="2022-06" db="EMBL/GenBank/DDBJ databases">
        <title>Isolation of gut microbiota from human fecal samples.</title>
        <authorList>
            <person name="Pamer E.G."/>
            <person name="Barat B."/>
            <person name="Waligurski E."/>
            <person name="Medina S."/>
            <person name="Paddock L."/>
            <person name="Mostad J."/>
        </authorList>
    </citation>
    <scope>NUCLEOTIDE SEQUENCE [LARGE SCALE GENOMIC DNA]</scope>
    <source>
        <strain evidence="2 3">DFI.9.73</strain>
    </source>
</reference>
<feature type="domain" description="DUF4886" evidence="1">
    <location>
        <begin position="6"/>
        <end position="229"/>
    </location>
</feature>
<dbReference type="GeneID" id="90531934"/>
<gene>
    <name evidence="2" type="ORF">NE695_17625</name>
</gene>
<dbReference type="InterPro" id="IPR036514">
    <property type="entry name" value="SGNH_hydro_sf"/>
</dbReference>
<dbReference type="SUPFAM" id="SSF52266">
    <property type="entry name" value="SGNH hydrolase"/>
    <property type="match status" value="1"/>
</dbReference>
<protein>
    <submittedName>
        <fullName evidence="2">DUF4886 domain-containing protein</fullName>
    </submittedName>
</protein>
<dbReference type="InterPro" id="IPR032616">
    <property type="entry name" value="DUF4886"/>
</dbReference>
<organism evidence="2 3">
    <name type="scientific">Neglectibacter timonensis</name>
    <dbReference type="NCBI Taxonomy" id="1776382"/>
    <lineage>
        <taxon>Bacteria</taxon>
        <taxon>Bacillati</taxon>
        <taxon>Bacillota</taxon>
        <taxon>Clostridia</taxon>
        <taxon>Eubacteriales</taxon>
        <taxon>Oscillospiraceae</taxon>
        <taxon>Neglectibacter</taxon>
    </lineage>
</organism>
<accession>A0ABT1S472</accession>
<keyword evidence="3" id="KW-1185">Reference proteome</keyword>
<evidence type="ECO:0000259" key="1">
    <source>
        <dbReference type="Pfam" id="PF16227"/>
    </source>
</evidence>
<dbReference type="Gene3D" id="3.40.50.1110">
    <property type="entry name" value="SGNH hydrolase"/>
    <property type="match status" value="1"/>
</dbReference>
<dbReference type="EMBL" id="JANFZH010000070">
    <property type="protein sequence ID" value="MCQ4841734.1"/>
    <property type="molecule type" value="Genomic_DNA"/>
</dbReference>
<dbReference type="Proteomes" id="UP001524473">
    <property type="component" value="Unassembled WGS sequence"/>
</dbReference>
<dbReference type="Pfam" id="PF16227">
    <property type="entry name" value="DUF4886"/>
    <property type="match status" value="1"/>
</dbReference>
<comment type="caution">
    <text evidence="2">The sequence shown here is derived from an EMBL/GenBank/DDBJ whole genome shotgun (WGS) entry which is preliminary data.</text>
</comment>
<dbReference type="RefSeq" id="WP_066862587.1">
    <property type="nucleotide sequence ID" value="NZ_CABKVV010000013.1"/>
</dbReference>
<name>A0ABT1S472_9FIRM</name>
<evidence type="ECO:0000313" key="3">
    <source>
        <dbReference type="Proteomes" id="UP001524473"/>
    </source>
</evidence>
<evidence type="ECO:0000313" key="2">
    <source>
        <dbReference type="EMBL" id="MCQ4841734.1"/>
    </source>
</evidence>